<organism evidence="2 3">
    <name type="scientific">Hohenbuehelia grisea</name>
    <dbReference type="NCBI Taxonomy" id="104357"/>
    <lineage>
        <taxon>Eukaryota</taxon>
        <taxon>Fungi</taxon>
        <taxon>Dikarya</taxon>
        <taxon>Basidiomycota</taxon>
        <taxon>Agaricomycotina</taxon>
        <taxon>Agaricomycetes</taxon>
        <taxon>Agaricomycetidae</taxon>
        <taxon>Agaricales</taxon>
        <taxon>Pleurotineae</taxon>
        <taxon>Pleurotaceae</taxon>
        <taxon>Hohenbuehelia</taxon>
    </lineage>
</organism>
<protein>
    <recommendedName>
        <fullName evidence="1">Ribonuclease H1 N-terminal domain-containing protein</fullName>
    </recommendedName>
</protein>
<evidence type="ECO:0000313" key="2">
    <source>
        <dbReference type="EMBL" id="KAL0948659.1"/>
    </source>
</evidence>
<accession>A0ABR3IZA3</accession>
<reference evidence="3" key="1">
    <citation type="submission" date="2024-06" db="EMBL/GenBank/DDBJ databases">
        <title>Multi-omics analyses provide insights into the biosynthesis of the anticancer antibiotic pleurotin in Hohenbuehelia grisea.</title>
        <authorList>
            <person name="Weaver J.A."/>
            <person name="Alberti F."/>
        </authorList>
    </citation>
    <scope>NUCLEOTIDE SEQUENCE [LARGE SCALE GENOMIC DNA]</scope>
    <source>
        <strain evidence="3">T-177</strain>
    </source>
</reference>
<comment type="caution">
    <text evidence="2">The sequence shown here is derived from an EMBL/GenBank/DDBJ whole genome shotgun (WGS) entry which is preliminary data.</text>
</comment>
<sequence length="100" mass="10827">MHNRAQTKLQVDGFKGNCFKGFADETSAQAAWEHAQACGAIGGNGWWVVLEGDIPGVYYGRAQTAHAVGAHRDPVIEQARSQEEALQKFCCACMEGRVST</sequence>
<dbReference type="EMBL" id="JASNQZ010000013">
    <property type="protein sequence ID" value="KAL0948659.1"/>
    <property type="molecule type" value="Genomic_DNA"/>
</dbReference>
<gene>
    <name evidence="2" type="ORF">HGRIS_010462</name>
</gene>
<name>A0ABR3IZA3_9AGAR</name>
<evidence type="ECO:0000259" key="1">
    <source>
        <dbReference type="Pfam" id="PF01693"/>
    </source>
</evidence>
<dbReference type="Proteomes" id="UP001556367">
    <property type="component" value="Unassembled WGS sequence"/>
</dbReference>
<keyword evidence="3" id="KW-1185">Reference proteome</keyword>
<dbReference type="InterPro" id="IPR011320">
    <property type="entry name" value="RNase_H1_N"/>
</dbReference>
<dbReference type="Pfam" id="PF01693">
    <property type="entry name" value="Cauli_VI"/>
    <property type="match status" value="1"/>
</dbReference>
<feature type="domain" description="Ribonuclease H1 N-terminal" evidence="1">
    <location>
        <begin position="5"/>
        <end position="31"/>
    </location>
</feature>
<proteinExistence type="predicted"/>
<evidence type="ECO:0000313" key="3">
    <source>
        <dbReference type="Proteomes" id="UP001556367"/>
    </source>
</evidence>